<gene>
    <name evidence="2" type="ORF">PEL8287_01410</name>
</gene>
<evidence type="ECO:0000256" key="1">
    <source>
        <dbReference type="SAM" id="SignalP"/>
    </source>
</evidence>
<keyword evidence="1" id="KW-0732">Signal</keyword>
<name>A0A1Y5S1E7_9RHOB</name>
<keyword evidence="3" id="KW-1185">Reference proteome</keyword>
<evidence type="ECO:0000313" key="3">
    <source>
        <dbReference type="Proteomes" id="UP000193827"/>
    </source>
</evidence>
<dbReference type="Proteomes" id="UP000193827">
    <property type="component" value="Unassembled WGS sequence"/>
</dbReference>
<protein>
    <recommendedName>
        <fullName evidence="4">Beta/Gamma crystallin</fullName>
    </recommendedName>
</protein>
<proteinExistence type="predicted"/>
<feature type="chain" id="PRO_5012576826" description="Beta/Gamma crystallin" evidence="1">
    <location>
        <begin position="20"/>
        <end position="132"/>
    </location>
</feature>
<reference evidence="2 3" key="1">
    <citation type="submission" date="2017-03" db="EMBL/GenBank/DDBJ databases">
        <authorList>
            <person name="Afonso C.L."/>
            <person name="Miller P.J."/>
            <person name="Scott M.A."/>
            <person name="Spackman E."/>
            <person name="Goraichik I."/>
            <person name="Dimitrov K.M."/>
            <person name="Suarez D.L."/>
            <person name="Swayne D.E."/>
        </authorList>
    </citation>
    <scope>NUCLEOTIDE SEQUENCE [LARGE SCALE GENOMIC DNA]</scope>
    <source>
        <strain evidence="2 3">CECT 8287</strain>
    </source>
</reference>
<organism evidence="2 3">
    <name type="scientific">Roseovarius litorisediminis</name>
    <dbReference type="NCBI Taxonomy" id="1312363"/>
    <lineage>
        <taxon>Bacteria</taxon>
        <taxon>Pseudomonadati</taxon>
        <taxon>Pseudomonadota</taxon>
        <taxon>Alphaproteobacteria</taxon>
        <taxon>Rhodobacterales</taxon>
        <taxon>Roseobacteraceae</taxon>
        <taxon>Roseovarius</taxon>
    </lineage>
</organism>
<dbReference type="RefSeq" id="WP_085891663.1">
    <property type="nucleotide sequence ID" value="NZ_FWFL01000003.1"/>
</dbReference>
<dbReference type="OrthoDB" id="7304934at2"/>
<dbReference type="EMBL" id="FWFL01000003">
    <property type="protein sequence ID" value="SLN30308.1"/>
    <property type="molecule type" value="Genomic_DNA"/>
</dbReference>
<feature type="signal peptide" evidence="1">
    <location>
        <begin position="1"/>
        <end position="19"/>
    </location>
</feature>
<evidence type="ECO:0000313" key="2">
    <source>
        <dbReference type="EMBL" id="SLN30308.1"/>
    </source>
</evidence>
<accession>A0A1Y5S1E7</accession>
<sequence length="132" mass="14963">MRILKLLPFLIFAATVSGAQSTMTAAEFDAYTRGHTFYYGRIGQPYGGEEYLDGRRVRWSFLDGRCQEGSWYEEAGMICFIYETHPDPQCWSFIRQGGGLVARFENNPDNVDIYEVEKSPEPLMCLGPEVGA</sequence>
<evidence type="ECO:0008006" key="4">
    <source>
        <dbReference type="Google" id="ProtNLM"/>
    </source>
</evidence>
<dbReference type="AlphaFoldDB" id="A0A1Y5S1E7"/>